<name>A0AAV7KT26_PLEWA</name>
<proteinExistence type="predicted"/>
<keyword evidence="2" id="KW-1185">Reference proteome</keyword>
<dbReference type="AlphaFoldDB" id="A0AAV7KT26"/>
<evidence type="ECO:0000313" key="2">
    <source>
        <dbReference type="Proteomes" id="UP001066276"/>
    </source>
</evidence>
<gene>
    <name evidence="1" type="ORF">NDU88_002776</name>
</gene>
<dbReference type="Proteomes" id="UP001066276">
    <property type="component" value="Chromosome 12"/>
</dbReference>
<accession>A0AAV7KT26</accession>
<protein>
    <submittedName>
        <fullName evidence="1">Uncharacterized protein</fullName>
    </submittedName>
</protein>
<reference evidence="1" key="1">
    <citation type="journal article" date="2022" name="bioRxiv">
        <title>Sequencing and chromosome-scale assembly of the giantPleurodeles waltlgenome.</title>
        <authorList>
            <person name="Brown T."/>
            <person name="Elewa A."/>
            <person name="Iarovenko S."/>
            <person name="Subramanian E."/>
            <person name="Araus A.J."/>
            <person name="Petzold A."/>
            <person name="Susuki M."/>
            <person name="Suzuki K.-i.T."/>
            <person name="Hayashi T."/>
            <person name="Toyoda A."/>
            <person name="Oliveira C."/>
            <person name="Osipova E."/>
            <person name="Leigh N.D."/>
            <person name="Simon A."/>
            <person name="Yun M.H."/>
        </authorList>
    </citation>
    <scope>NUCLEOTIDE SEQUENCE</scope>
    <source>
        <strain evidence="1">20211129_DDA</strain>
        <tissue evidence="1">Liver</tissue>
    </source>
</reference>
<evidence type="ECO:0000313" key="1">
    <source>
        <dbReference type="EMBL" id="KAJ1082611.1"/>
    </source>
</evidence>
<sequence length="90" mass="9894">MGVRLDHHATCLVGVECGLSEVEPDSANAVKRLEIVQQLLKDVVDKNKDLEARSHRNNIRISGVAESTNMGRSDTLVEKLLTDLFGHATK</sequence>
<comment type="caution">
    <text evidence="1">The sequence shown here is derived from an EMBL/GenBank/DDBJ whole genome shotgun (WGS) entry which is preliminary data.</text>
</comment>
<organism evidence="1 2">
    <name type="scientific">Pleurodeles waltl</name>
    <name type="common">Iberian ribbed newt</name>
    <dbReference type="NCBI Taxonomy" id="8319"/>
    <lineage>
        <taxon>Eukaryota</taxon>
        <taxon>Metazoa</taxon>
        <taxon>Chordata</taxon>
        <taxon>Craniata</taxon>
        <taxon>Vertebrata</taxon>
        <taxon>Euteleostomi</taxon>
        <taxon>Amphibia</taxon>
        <taxon>Batrachia</taxon>
        <taxon>Caudata</taxon>
        <taxon>Salamandroidea</taxon>
        <taxon>Salamandridae</taxon>
        <taxon>Pleurodelinae</taxon>
        <taxon>Pleurodeles</taxon>
    </lineage>
</organism>
<dbReference type="EMBL" id="JANPWB010000016">
    <property type="protein sequence ID" value="KAJ1082611.1"/>
    <property type="molecule type" value="Genomic_DNA"/>
</dbReference>